<dbReference type="InterPro" id="IPR048020">
    <property type="entry name" value="Transpos_IS3"/>
</dbReference>
<sequence length="273" mass="32189">MTEEIVREHDIAVSRACKIVSLVRSQYYYSSKKDDSEVIESLQDLAFKHPSYGFRKLFAYLRRSGKPWNHKRVHRIYQVLKLNKRRKGKRRLPDRVRQPLAQPAQVNEVWSVDFMSDSMVGNRKFRTFNVIDDCSREALAIEIDTSLSAKRIIRTLNRIGESRGFPMAIRSDNGPEFTSGNFTIWCEEKGIEAKFIQPGKPTQNGYIERFNRLYREAVLDAYLFFDLDQVRQLTAEWIEEYNQRRPHEGLGNLTPFEWKESLVKKKIHHQMTV</sequence>
<evidence type="ECO:0000313" key="5">
    <source>
        <dbReference type="EMBL" id="ACT93533.1"/>
    </source>
</evidence>
<dbReference type="InterPro" id="IPR036397">
    <property type="entry name" value="RNaseH_sf"/>
</dbReference>
<dbReference type="HOGENOM" id="CLU_027402_31_0_10"/>
<evidence type="ECO:0000259" key="1">
    <source>
        <dbReference type="PROSITE" id="PS50994"/>
    </source>
</evidence>
<dbReference type="SUPFAM" id="SSF53098">
    <property type="entry name" value="Ribonuclease H-like"/>
    <property type="match status" value="1"/>
</dbReference>
<dbReference type="KEGG" id="dfe:Dfer_2314"/>
<evidence type="ECO:0000313" key="7">
    <source>
        <dbReference type="Proteomes" id="UP000002011"/>
    </source>
</evidence>
<dbReference type="Gene3D" id="3.30.420.10">
    <property type="entry name" value="Ribonuclease H-like superfamily/Ribonuclease H"/>
    <property type="match status" value="1"/>
</dbReference>
<evidence type="ECO:0000313" key="2">
    <source>
        <dbReference type="EMBL" id="ACT91792.1"/>
    </source>
</evidence>
<proteinExistence type="predicted"/>
<reference evidence="4 7" key="1">
    <citation type="journal article" date="2009" name="Stand. Genomic Sci.">
        <title>Complete genome sequence of Dyadobacter fermentans type strain (NS114).</title>
        <authorList>
            <person name="Lang E."/>
            <person name="Lapidus A."/>
            <person name="Chertkov O."/>
            <person name="Brettin T."/>
            <person name="Detter J.C."/>
            <person name="Han C."/>
            <person name="Copeland A."/>
            <person name="Glavina Del Rio T."/>
            <person name="Nolan M."/>
            <person name="Chen F."/>
            <person name="Lucas S."/>
            <person name="Tice H."/>
            <person name="Cheng J.F."/>
            <person name="Land M."/>
            <person name="Hauser L."/>
            <person name="Chang Y.J."/>
            <person name="Jeffries C.D."/>
            <person name="Kopitz M."/>
            <person name="Bruce D."/>
            <person name="Goodwin L."/>
            <person name="Pitluck S."/>
            <person name="Ovchinnikova G."/>
            <person name="Pati A."/>
            <person name="Ivanova N."/>
            <person name="Mavrommatis K."/>
            <person name="Chen A."/>
            <person name="Palaniappan K."/>
            <person name="Chain P."/>
            <person name="Bristow J."/>
            <person name="Eisen J.A."/>
            <person name="Markowitz V."/>
            <person name="Hugenholtz P."/>
            <person name="Goker M."/>
            <person name="Rohde M."/>
            <person name="Kyrpides N.C."/>
            <person name="Klenk H.P."/>
        </authorList>
    </citation>
    <scope>NUCLEOTIDE SEQUENCE [LARGE SCALE GENOMIC DNA]</scope>
    <source>
        <strain evidence="7">ATCC 700827 / DSM 18053 / CIP 107007 / KCTC 52180 / NS114</strain>
        <strain evidence="4">DSM 18053</strain>
    </source>
</reference>
<dbReference type="KEGG" id="dfe:Dfer_0526"/>
<dbReference type="NCBIfam" id="NF033516">
    <property type="entry name" value="transpos_IS3"/>
    <property type="match status" value="1"/>
</dbReference>
<dbReference type="KEGG" id="dfe:Dfer_1935"/>
<reference evidence="4" key="2">
    <citation type="submission" date="2009-05" db="EMBL/GenBank/DDBJ databases">
        <title>The complete genome of Dyadobacter fermentans DSM 18053.</title>
        <authorList>
            <consortium name="US DOE Joint Genome Institute (JGI-PGF)"/>
            <person name="Lucas S."/>
            <person name="Copeland A."/>
            <person name="Lapidus A."/>
            <person name="Glavina del Rio T."/>
            <person name="Dalin E."/>
            <person name="Tice H."/>
            <person name="Bruce D."/>
            <person name="Goodwin L."/>
            <person name="Pitluck S."/>
            <person name="Kyrpides N."/>
            <person name="Mavromatis K."/>
            <person name="Ovchinnikova G."/>
            <person name="Chertkov O."/>
            <person name="Brettin T."/>
            <person name="Detter J.C."/>
            <person name="Han C."/>
            <person name="Larimer F."/>
            <person name="Land M."/>
            <person name="Hauser L."/>
            <person name="Markowitz V."/>
            <person name="Cheng J.-F."/>
            <person name="Hugenholtz P."/>
            <person name="Woyke T."/>
            <person name="Wu D."/>
            <person name="Lang E."/>
            <person name="Klenk H.-P."/>
            <person name="Eisen J.A."/>
        </authorList>
    </citation>
    <scope>NUCLEOTIDE SEQUENCE</scope>
    <source>
        <strain>DSM 18053</strain>
    </source>
</reference>
<dbReference type="Proteomes" id="UP000002011">
    <property type="component" value="Chromosome"/>
</dbReference>
<keyword evidence="7" id="KW-1185">Reference proteome</keyword>
<dbReference type="PANTHER" id="PTHR47515:SF2">
    <property type="entry name" value="INTEGRASE CORE DOMAIN PROTEIN"/>
    <property type="match status" value="1"/>
</dbReference>
<dbReference type="EMBL" id="CP001619">
    <property type="protein sequence ID" value="ACT93533.1"/>
    <property type="molecule type" value="Genomic_DNA"/>
</dbReference>
<evidence type="ECO:0000313" key="3">
    <source>
        <dbReference type="EMBL" id="ACT92137.1"/>
    </source>
</evidence>
<evidence type="ECO:0000313" key="4">
    <source>
        <dbReference type="EMBL" id="ACT93161.1"/>
    </source>
</evidence>
<dbReference type="PROSITE" id="PS50994">
    <property type="entry name" value="INTEGRASE"/>
    <property type="match status" value="1"/>
</dbReference>
<name>C6VW29_DYAFD</name>
<dbReference type="EMBL" id="CP001619">
    <property type="protein sequence ID" value="ACT91792.1"/>
    <property type="molecule type" value="Genomic_DNA"/>
</dbReference>
<dbReference type="InterPro" id="IPR001584">
    <property type="entry name" value="Integrase_cat-core"/>
</dbReference>
<accession>C6VW29</accession>
<dbReference type="Pfam" id="PF13683">
    <property type="entry name" value="rve_3"/>
    <property type="match status" value="1"/>
</dbReference>
<organism evidence="4 7">
    <name type="scientific">Dyadobacter fermentans (strain ATCC 700827 / DSM 18053 / CIP 107007 / KCTC 52180 / NS114)</name>
    <dbReference type="NCBI Taxonomy" id="471854"/>
    <lineage>
        <taxon>Bacteria</taxon>
        <taxon>Pseudomonadati</taxon>
        <taxon>Bacteroidota</taxon>
        <taxon>Cytophagia</taxon>
        <taxon>Cytophagales</taxon>
        <taxon>Spirosomataceae</taxon>
        <taxon>Dyadobacter</taxon>
    </lineage>
</organism>
<dbReference type="EMBL" id="CP001619">
    <property type="protein sequence ID" value="ACT92137.1"/>
    <property type="molecule type" value="Genomic_DNA"/>
</dbReference>
<dbReference type="AlphaFoldDB" id="C6VW29"/>
<dbReference type="InterPro" id="IPR012337">
    <property type="entry name" value="RNaseH-like_sf"/>
</dbReference>
<dbReference type="eggNOG" id="COG2801">
    <property type="taxonomic scope" value="Bacteria"/>
</dbReference>
<evidence type="ECO:0000313" key="6">
    <source>
        <dbReference type="EMBL" id="ACT94337.1"/>
    </source>
</evidence>
<dbReference type="InterPro" id="IPR025948">
    <property type="entry name" value="HTH-like_dom"/>
</dbReference>
<dbReference type="EMBL" id="CP001619">
    <property type="protein sequence ID" value="ACT93161.1"/>
    <property type="molecule type" value="Genomic_DNA"/>
</dbReference>
<dbReference type="GO" id="GO:0003676">
    <property type="term" value="F:nucleic acid binding"/>
    <property type="evidence" value="ECO:0007669"/>
    <property type="project" value="InterPro"/>
</dbReference>
<dbReference type="EMBL" id="CP001619">
    <property type="protein sequence ID" value="ACT94337.1"/>
    <property type="molecule type" value="Genomic_DNA"/>
</dbReference>
<dbReference type="KEGG" id="dfe:Dfer_3123"/>
<dbReference type="GO" id="GO:0015074">
    <property type="term" value="P:DNA integration"/>
    <property type="evidence" value="ECO:0007669"/>
    <property type="project" value="InterPro"/>
</dbReference>
<dbReference type="PANTHER" id="PTHR47515">
    <property type="entry name" value="LOW CALCIUM RESPONSE LOCUS PROTEIN T"/>
    <property type="match status" value="1"/>
</dbReference>
<dbReference type="Pfam" id="PF13276">
    <property type="entry name" value="HTH_21"/>
    <property type="match status" value="1"/>
</dbReference>
<dbReference type="STRING" id="471854.Dfer_0526"/>
<dbReference type="KEGG" id="dfe:Dfer_0882"/>
<feature type="domain" description="Integrase catalytic" evidence="1">
    <location>
        <begin position="99"/>
        <end position="263"/>
    </location>
</feature>
<protein>
    <submittedName>
        <fullName evidence="4">Integrase catalytic region</fullName>
    </submittedName>
</protein>
<gene>
    <name evidence="2" type="ordered locus">Dfer_0526</name>
    <name evidence="3" type="ordered locus">Dfer_0882</name>
    <name evidence="4" type="ordered locus">Dfer_1935</name>
    <name evidence="5" type="ordered locus">Dfer_2314</name>
    <name evidence="6" type="ordered locus">Dfer_3123</name>
</gene>